<dbReference type="PRINTS" id="PR00080">
    <property type="entry name" value="SDRFAMILY"/>
</dbReference>
<dbReference type="PANTHER" id="PTHR43943">
    <property type="entry name" value="DEHYDROGENASE/REDUCTASE (SDR FAMILY) MEMBER 4"/>
    <property type="match status" value="1"/>
</dbReference>
<accession>A0ABX0TQF8</accession>
<gene>
    <name evidence="3" type="ORF">FHS31_000919</name>
</gene>
<dbReference type="CDD" id="cd05233">
    <property type="entry name" value="SDR_c"/>
    <property type="match status" value="1"/>
</dbReference>
<evidence type="ECO:0000259" key="2">
    <source>
        <dbReference type="SMART" id="SM00822"/>
    </source>
</evidence>
<dbReference type="PRINTS" id="PR00081">
    <property type="entry name" value="GDHRDH"/>
</dbReference>
<comment type="similarity">
    <text evidence="1">Belongs to the short-chain dehydrogenases/reductases (SDR) family.</text>
</comment>
<dbReference type="EMBL" id="JAAOZC010000002">
    <property type="protein sequence ID" value="NIJ07323.1"/>
    <property type="molecule type" value="Genomic_DNA"/>
</dbReference>
<dbReference type="InterPro" id="IPR036291">
    <property type="entry name" value="NAD(P)-bd_dom_sf"/>
</dbReference>
<protein>
    <submittedName>
        <fullName evidence="3">NAD(P)-dependent dehydrogenase (Short-subunit alcohol dehydrogenase family)</fullName>
    </submittedName>
</protein>
<reference evidence="3 4" key="1">
    <citation type="submission" date="2020-03" db="EMBL/GenBank/DDBJ databases">
        <title>Genomic Encyclopedia of Type Strains, Phase III (KMG-III): the genomes of soil and plant-associated and newly described type strains.</title>
        <authorList>
            <person name="Whitman W."/>
        </authorList>
    </citation>
    <scope>NUCLEOTIDE SEQUENCE [LARGE SCALE GENOMIC DNA]</scope>
    <source>
        <strain evidence="3 4">CECT 8804</strain>
    </source>
</reference>
<keyword evidence="4" id="KW-1185">Reference proteome</keyword>
<feature type="domain" description="Ketoreductase" evidence="2">
    <location>
        <begin position="1"/>
        <end position="162"/>
    </location>
</feature>
<dbReference type="SUPFAM" id="SSF51735">
    <property type="entry name" value="NAD(P)-binding Rossmann-fold domains"/>
    <property type="match status" value="1"/>
</dbReference>
<dbReference type="InterPro" id="IPR002347">
    <property type="entry name" value="SDR_fam"/>
</dbReference>
<dbReference type="Pfam" id="PF13561">
    <property type="entry name" value="adh_short_C2"/>
    <property type="match status" value="1"/>
</dbReference>
<evidence type="ECO:0000313" key="4">
    <source>
        <dbReference type="Proteomes" id="UP000727456"/>
    </source>
</evidence>
<evidence type="ECO:0000313" key="3">
    <source>
        <dbReference type="EMBL" id="NIJ07323.1"/>
    </source>
</evidence>
<dbReference type="PANTHER" id="PTHR43943:SF2">
    <property type="entry name" value="DEHYDROGENASE_REDUCTASE 4"/>
    <property type="match status" value="1"/>
</dbReference>
<comment type="caution">
    <text evidence="3">The sequence shown here is derived from an EMBL/GenBank/DDBJ whole genome shotgun (WGS) entry which is preliminary data.</text>
</comment>
<dbReference type="Proteomes" id="UP000727456">
    <property type="component" value="Unassembled WGS sequence"/>
</dbReference>
<dbReference type="InterPro" id="IPR057326">
    <property type="entry name" value="KR_dom"/>
</dbReference>
<dbReference type="Gene3D" id="3.40.50.720">
    <property type="entry name" value="NAD(P)-binding Rossmann-like Domain"/>
    <property type="match status" value="1"/>
</dbReference>
<evidence type="ECO:0000256" key="1">
    <source>
        <dbReference type="ARBA" id="ARBA00006484"/>
    </source>
</evidence>
<sequence length="239" mass="24014">MVTGSTRGLGYAIAEAMVAQGAQVVVSSENAEDTAAAAARLGATGIVCDVSDDGAIAALVAQVVERFGGIDILVSNAGIQGGGSADPLDMSGFDRVIAVNLRSMVVLTKHALPVMAGREGASVILIASIAGLRGNARIEGYALAKAAVVQLARNLAVQWGPKGVRSNAIAPGLIETSFADGLIGNAEFMARRLQMTPLRRVGQPHEIAGAAVFLAAPAGGFVNGQVIVVDGGTVITDGG</sequence>
<organism evidence="3 4">
    <name type="scientific">Sphingomonas vulcanisoli</name>
    <dbReference type="NCBI Taxonomy" id="1658060"/>
    <lineage>
        <taxon>Bacteria</taxon>
        <taxon>Pseudomonadati</taxon>
        <taxon>Pseudomonadota</taxon>
        <taxon>Alphaproteobacteria</taxon>
        <taxon>Sphingomonadales</taxon>
        <taxon>Sphingomonadaceae</taxon>
        <taxon>Sphingomonas</taxon>
    </lineage>
</organism>
<proteinExistence type="inferred from homology"/>
<name>A0ABX0TQF8_9SPHN</name>
<dbReference type="SMART" id="SM00822">
    <property type="entry name" value="PKS_KR"/>
    <property type="match status" value="1"/>
</dbReference>